<dbReference type="Proteomes" id="UP000629025">
    <property type="component" value="Unassembled WGS sequence"/>
</dbReference>
<proteinExistence type="predicted"/>
<keyword evidence="2" id="KW-1185">Reference proteome</keyword>
<sequence length="105" mass="11813">MQQGVVDGTFLPAMDQKFLHIAEDSTDLTLFPKGLYTTAFTILMNPDVFESLSPKDQETIGAWTASKEIDRPHTEHNTYTFNDDGHAECGGIACRPRRYPSRVIH</sequence>
<dbReference type="InterPro" id="IPR038404">
    <property type="entry name" value="TRAP_DctP_sf"/>
</dbReference>
<gene>
    <name evidence="1" type="ORF">GCM10011352_17480</name>
</gene>
<comment type="caution">
    <text evidence="1">The sequence shown here is derived from an EMBL/GenBank/DDBJ whole genome shotgun (WGS) entry which is preliminary data.</text>
</comment>
<protein>
    <submittedName>
        <fullName evidence="1">Uncharacterized protein</fullName>
    </submittedName>
</protein>
<reference evidence="2" key="1">
    <citation type="journal article" date="2019" name="Int. J. Syst. Evol. Microbiol.">
        <title>The Global Catalogue of Microorganisms (GCM) 10K type strain sequencing project: providing services to taxonomists for standard genome sequencing and annotation.</title>
        <authorList>
            <consortium name="The Broad Institute Genomics Platform"/>
            <consortium name="The Broad Institute Genome Sequencing Center for Infectious Disease"/>
            <person name="Wu L."/>
            <person name="Ma J."/>
        </authorList>
    </citation>
    <scope>NUCLEOTIDE SEQUENCE [LARGE SCALE GENOMIC DNA]</scope>
    <source>
        <strain evidence="2">CGMCC 1.15341</strain>
    </source>
</reference>
<accession>A0ABQ1KAD1</accession>
<organism evidence="1 2">
    <name type="scientific">Marinobacterium zhoushanense</name>
    <dbReference type="NCBI Taxonomy" id="1679163"/>
    <lineage>
        <taxon>Bacteria</taxon>
        <taxon>Pseudomonadati</taxon>
        <taxon>Pseudomonadota</taxon>
        <taxon>Gammaproteobacteria</taxon>
        <taxon>Oceanospirillales</taxon>
        <taxon>Oceanospirillaceae</taxon>
        <taxon>Marinobacterium</taxon>
    </lineage>
</organism>
<evidence type="ECO:0000313" key="1">
    <source>
        <dbReference type="EMBL" id="GGB91920.1"/>
    </source>
</evidence>
<dbReference type="EMBL" id="BMIJ01000003">
    <property type="protein sequence ID" value="GGB91920.1"/>
    <property type="molecule type" value="Genomic_DNA"/>
</dbReference>
<evidence type="ECO:0000313" key="2">
    <source>
        <dbReference type="Proteomes" id="UP000629025"/>
    </source>
</evidence>
<dbReference type="Gene3D" id="3.40.190.170">
    <property type="entry name" value="Bacterial extracellular solute-binding protein, family 7"/>
    <property type="match status" value="1"/>
</dbReference>
<name>A0ABQ1KAD1_9GAMM</name>